<dbReference type="Proteomes" id="UP000030170">
    <property type="component" value="Unassembled WGS sequence"/>
</dbReference>
<dbReference type="InterPro" id="IPR001763">
    <property type="entry name" value="Rhodanese-like_dom"/>
</dbReference>
<evidence type="ECO:0000259" key="1">
    <source>
        <dbReference type="PROSITE" id="PS50206"/>
    </source>
</evidence>
<gene>
    <name evidence="2" type="ORF">DO97_07070</name>
</gene>
<dbReference type="OrthoDB" id="9792975at2"/>
<dbReference type="Pfam" id="PF00581">
    <property type="entry name" value="Rhodanese"/>
    <property type="match status" value="1"/>
</dbReference>
<dbReference type="PROSITE" id="PS50206">
    <property type="entry name" value="RHODANESE_3"/>
    <property type="match status" value="1"/>
</dbReference>
<dbReference type="EMBL" id="JJML01000022">
    <property type="protein sequence ID" value="KGF72614.1"/>
    <property type="molecule type" value="Genomic_DNA"/>
</dbReference>
<dbReference type="PANTHER" id="PTHR43031">
    <property type="entry name" value="FAD-DEPENDENT OXIDOREDUCTASE"/>
    <property type="match status" value="1"/>
</dbReference>
<protein>
    <submittedName>
        <fullName evidence="2">Rhodanese</fullName>
    </submittedName>
</protein>
<proteinExistence type="predicted"/>
<reference evidence="2 3" key="1">
    <citation type="journal article" date="2014" name="Mol. Ecol.">
        <title>Evolution of Synechococcus.</title>
        <authorList>
            <person name="Dvorak P."/>
            <person name="Casamatta D."/>
            <person name="Hasler P."/>
            <person name="Poulickova A."/>
            <person name="Ondrej V."/>
            <person name="Sanges R."/>
        </authorList>
    </citation>
    <scope>NUCLEOTIDE SEQUENCE [LARGE SCALE GENOMIC DNA]</scope>
    <source>
        <strain evidence="2 3">CAUP A 1101</strain>
    </source>
</reference>
<dbReference type="SMART" id="SM00450">
    <property type="entry name" value="RHOD"/>
    <property type="match status" value="1"/>
</dbReference>
<evidence type="ECO:0000313" key="2">
    <source>
        <dbReference type="EMBL" id="KGF72614.1"/>
    </source>
</evidence>
<dbReference type="PANTHER" id="PTHR43031:SF1">
    <property type="entry name" value="PYRIDINE NUCLEOTIDE-DISULPHIDE OXIDOREDUCTASE"/>
    <property type="match status" value="1"/>
</dbReference>
<dbReference type="RefSeq" id="WP_036533284.1">
    <property type="nucleotide sequence ID" value="NZ_JJML01000022.1"/>
</dbReference>
<feature type="domain" description="Rhodanese" evidence="1">
    <location>
        <begin position="22"/>
        <end position="107"/>
    </location>
</feature>
<evidence type="ECO:0000313" key="3">
    <source>
        <dbReference type="Proteomes" id="UP000030170"/>
    </source>
</evidence>
<dbReference type="SUPFAM" id="SSF52821">
    <property type="entry name" value="Rhodanese/Cell cycle control phosphatase"/>
    <property type="match status" value="1"/>
</dbReference>
<dbReference type="InterPro" id="IPR001307">
    <property type="entry name" value="Thiosulphate_STrfase_CS"/>
</dbReference>
<name>A0A098TJY4_9CYAN</name>
<dbReference type="Gene3D" id="3.40.250.10">
    <property type="entry name" value="Rhodanese-like domain"/>
    <property type="match status" value="1"/>
</dbReference>
<sequence length="111" mass="12579">MTSTKKQSMNPVLLTSTQLKSLQNQLLIIDVRGWLEYWMGHIPGAQRLSRNRILKEISKDQEIALTCLSGHRSAIAAQWLVTQGYRQVYNLKGGLLAWQSTGYSVQRGNHP</sequence>
<comment type="caution">
    <text evidence="2">The sequence shown here is derived from an EMBL/GenBank/DDBJ whole genome shotgun (WGS) entry which is preliminary data.</text>
</comment>
<dbReference type="GO" id="GO:0004792">
    <property type="term" value="F:thiosulfate-cyanide sulfurtransferase activity"/>
    <property type="evidence" value="ECO:0007669"/>
    <property type="project" value="InterPro"/>
</dbReference>
<organism evidence="2 3">
    <name type="scientific">Neosynechococcus sphagnicola sy1</name>
    <dbReference type="NCBI Taxonomy" id="1497020"/>
    <lineage>
        <taxon>Bacteria</taxon>
        <taxon>Bacillati</taxon>
        <taxon>Cyanobacteriota</taxon>
        <taxon>Cyanophyceae</taxon>
        <taxon>Neosynechococcales</taxon>
        <taxon>Neosynechococcaceae</taxon>
        <taxon>Neosynechococcus</taxon>
    </lineage>
</organism>
<dbReference type="InterPro" id="IPR050229">
    <property type="entry name" value="GlpE_sulfurtransferase"/>
</dbReference>
<dbReference type="STRING" id="1497020.DO97_07070"/>
<dbReference type="CDD" id="cd00158">
    <property type="entry name" value="RHOD"/>
    <property type="match status" value="1"/>
</dbReference>
<dbReference type="PROSITE" id="PS00380">
    <property type="entry name" value="RHODANESE_1"/>
    <property type="match status" value="1"/>
</dbReference>
<dbReference type="AlphaFoldDB" id="A0A098TJY4"/>
<dbReference type="InterPro" id="IPR036873">
    <property type="entry name" value="Rhodanese-like_dom_sf"/>
</dbReference>
<keyword evidence="3" id="KW-1185">Reference proteome</keyword>
<accession>A0A098TJY4</accession>